<dbReference type="PROSITE" id="PS50893">
    <property type="entry name" value="ABC_TRANSPORTER_2"/>
    <property type="match status" value="2"/>
</dbReference>
<evidence type="ECO:0000256" key="4">
    <source>
        <dbReference type="ARBA" id="ARBA00022741"/>
    </source>
</evidence>
<organism evidence="7 8">
    <name type="scientific">Chelatococcus asaccharovorans</name>
    <dbReference type="NCBI Taxonomy" id="28210"/>
    <lineage>
        <taxon>Bacteria</taxon>
        <taxon>Pseudomonadati</taxon>
        <taxon>Pseudomonadota</taxon>
        <taxon>Alphaproteobacteria</taxon>
        <taxon>Hyphomicrobiales</taxon>
        <taxon>Chelatococcaceae</taxon>
        <taxon>Chelatococcus</taxon>
    </lineage>
</organism>
<dbReference type="CDD" id="cd03257">
    <property type="entry name" value="ABC_NikE_OppD_transporters"/>
    <property type="match status" value="2"/>
</dbReference>
<feature type="domain" description="ABC transporter" evidence="6">
    <location>
        <begin position="1"/>
        <end position="254"/>
    </location>
</feature>
<dbReference type="InterPro" id="IPR050319">
    <property type="entry name" value="ABC_transp_ATP-bind"/>
</dbReference>
<keyword evidence="3" id="KW-0813">Transport</keyword>
<dbReference type="Gene3D" id="3.40.50.300">
    <property type="entry name" value="P-loop containing nucleotide triphosphate hydrolases"/>
    <property type="match status" value="2"/>
</dbReference>
<dbReference type="Pfam" id="PF00005">
    <property type="entry name" value="ABC_tran"/>
    <property type="match status" value="2"/>
</dbReference>
<evidence type="ECO:0000313" key="7">
    <source>
        <dbReference type="EMBL" id="PXW52512.1"/>
    </source>
</evidence>
<dbReference type="GO" id="GO:0055085">
    <property type="term" value="P:transmembrane transport"/>
    <property type="evidence" value="ECO:0007669"/>
    <property type="project" value="UniProtKB-ARBA"/>
</dbReference>
<name>A0A2V3U510_9HYPH</name>
<dbReference type="RefSeq" id="WP_110377987.1">
    <property type="nucleotide sequence ID" value="NZ_JAHBRY010000001.1"/>
</dbReference>
<proteinExistence type="inferred from homology"/>
<dbReference type="NCBIfam" id="NF007739">
    <property type="entry name" value="PRK10419.1"/>
    <property type="match status" value="2"/>
</dbReference>
<evidence type="ECO:0000313" key="8">
    <source>
        <dbReference type="Proteomes" id="UP000248021"/>
    </source>
</evidence>
<comment type="similarity">
    <text evidence="2">Belongs to the ABC transporter superfamily.</text>
</comment>
<evidence type="ECO:0000259" key="6">
    <source>
        <dbReference type="PROSITE" id="PS50893"/>
    </source>
</evidence>
<gene>
    <name evidence="7" type="ORF">C7450_11686</name>
</gene>
<dbReference type="SMART" id="SM00382">
    <property type="entry name" value="AAA"/>
    <property type="match status" value="2"/>
</dbReference>
<dbReference type="AlphaFoldDB" id="A0A2V3U510"/>
<feature type="domain" description="ABC transporter" evidence="6">
    <location>
        <begin position="349"/>
        <end position="598"/>
    </location>
</feature>
<dbReference type="NCBIfam" id="TIGR01727">
    <property type="entry name" value="oligo_HPY"/>
    <property type="match status" value="1"/>
</dbReference>
<dbReference type="InterPro" id="IPR013563">
    <property type="entry name" value="Oligopep_ABC_C"/>
</dbReference>
<dbReference type="InterPro" id="IPR003593">
    <property type="entry name" value="AAA+_ATPase"/>
</dbReference>
<dbReference type="InterPro" id="IPR027417">
    <property type="entry name" value="P-loop_NTPase"/>
</dbReference>
<dbReference type="Pfam" id="PF08352">
    <property type="entry name" value="oligo_HPY"/>
    <property type="match status" value="2"/>
</dbReference>
<evidence type="ECO:0000256" key="5">
    <source>
        <dbReference type="ARBA" id="ARBA00022840"/>
    </source>
</evidence>
<dbReference type="GO" id="GO:0005524">
    <property type="term" value="F:ATP binding"/>
    <property type="evidence" value="ECO:0007669"/>
    <property type="project" value="UniProtKB-KW"/>
</dbReference>
<dbReference type="FunFam" id="3.40.50.300:FF:000016">
    <property type="entry name" value="Oligopeptide ABC transporter ATP-binding component"/>
    <property type="match status" value="1"/>
</dbReference>
<keyword evidence="4" id="KW-0547">Nucleotide-binding</keyword>
<dbReference type="PANTHER" id="PTHR43776">
    <property type="entry name" value="TRANSPORT ATP-BINDING PROTEIN"/>
    <property type="match status" value="1"/>
</dbReference>
<sequence>MSFLDISELKIQILSRAGIVHPVRGVSLQIEPGEALGLVGESGCGKTITSMAIAGLLTPSATLTAKRFVVGGVDMSNASERAWRNIRRDSVGVIFQNPMKALNPRMLVGTQLAEAMAPKDRGSLRASHMKSMELLDSVGVTQPKARLSQYPHELSGGLAQRIVIAMALARNPKLLIADEPTTALDASVQKQILDLIDNLRKELKLAVLMVTHDLGVVQERVDRVAVMYAGRIIEHGATDDVISRSSHPYTAALVAAMPSIDRGRDKPLQGLEGLPPPLINLPGGCALRPRCALATGICEQIDPPLAFVERTGHWAACHNHHHGRVVLPPVIADTTMETVAPELDAAAIMQVRSITKVFGQQRLLNFWRGPRPPAVKDVSLSIAPGETLGIVGESGSGKTTVARMMVGLEMPTEGEILFGDKPLSALEPAEIGQWRREVQFVFQDSSSSLNPRFTIARSIEESLLALEPDAQARQERIRKLLAEVGLTEAMASRKPNQLSGGQRQRVGIARALARNPKLMIADEPVSALDVSVQATILNLLNRLRRERGMSYIIISHDLGVIRYICDRMIVMYRGDVVEAGSTEAVLQNPQHEYTRRLIAAAPNHISENQRSTGT</sequence>
<dbReference type="GO" id="GO:0005886">
    <property type="term" value="C:plasma membrane"/>
    <property type="evidence" value="ECO:0007669"/>
    <property type="project" value="UniProtKB-SubCell"/>
</dbReference>
<dbReference type="InterPro" id="IPR017871">
    <property type="entry name" value="ABC_transporter-like_CS"/>
</dbReference>
<keyword evidence="8" id="KW-1185">Reference proteome</keyword>
<dbReference type="PROSITE" id="PS00211">
    <property type="entry name" value="ABC_TRANSPORTER_1"/>
    <property type="match status" value="1"/>
</dbReference>
<evidence type="ECO:0000256" key="1">
    <source>
        <dbReference type="ARBA" id="ARBA00004417"/>
    </source>
</evidence>
<dbReference type="Proteomes" id="UP000248021">
    <property type="component" value="Unassembled WGS sequence"/>
</dbReference>
<dbReference type="OrthoDB" id="9802264at2"/>
<keyword evidence="5 7" id="KW-0067">ATP-binding</keyword>
<reference evidence="7 8" key="1">
    <citation type="submission" date="2018-05" db="EMBL/GenBank/DDBJ databases">
        <title>Genomic Encyclopedia of Type Strains, Phase IV (KMG-IV): sequencing the most valuable type-strain genomes for metagenomic binning, comparative biology and taxonomic classification.</title>
        <authorList>
            <person name="Goeker M."/>
        </authorList>
    </citation>
    <scope>NUCLEOTIDE SEQUENCE [LARGE SCALE GENOMIC DNA]</scope>
    <source>
        <strain evidence="7 8">DSM 6462</strain>
    </source>
</reference>
<dbReference type="InterPro" id="IPR003439">
    <property type="entry name" value="ABC_transporter-like_ATP-bd"/>
</dbReference>
<dbReference type="EMBL" id="QJJK01000016">
    <property type="protein sequence ID" value="PXW52512.1"/>
    <property type="molecule type" value="Genomic_DNA"/>
</dbReference>
<evidence type="ECO:0000256" key="2">
    <source>
        <dbReference type="ARBA" id="ARBA00005417"/>
    </source>
</evidence>
<accession>A0A2V3U510</accession>
<comment type="subcellular location">
    <subcellularLocation>
        <location evidence="1">Cell inner membrane</location>
        <topology evidence="1">Peripheral membrane protein</topology>
    </subcellularLocation>
</comment>
<evidence type="ECO:0000256" key="3">
    <source>
        <dbReference type="ARBA" id="ARBA00022448"/>
    </source>
</evidence>
<protein>
    <submittedName>
        <fullName evidence="7">Peptide/nickel transport system ATP-binding protein/peptide/nickel transport system ATP-binding protein</fullName>
    </submittedName>
</protein>
<dbReference type="NCBIfam" id="NF008453">
    <property type="entry name" value="PRK11308.1"/>
    <property type="match status" value="2"/>
</dbReference>
<dbReference type="SUPFAM" id="SSF52540">
    <property type="entry name" value="P-loop containing nucleoside triphosphate hydrolases"/>
    <property type="match status" value="2"/>
</dbReference>
<comment type="caution">
    <text evidence="7">The sequence shown here is derived from an EMBL/GenBank/DDBJ whole genome shotgun (WGS) entry which is preliminary data.</text>
</comment>
<dbReference type="GO" id="GO:0015833">
    <property type="term" value="P:peptide transport"/>
    <property type="evidence" value="ECO:0007669"/>
    <property type="project" value="InterPro"/>
</dbReference>
<dbReference type="GO" id="GO:0016887">
    <property type="term" value="F:ATP hydrolysis activity"/>
    <property type="evidence" value="ECO:0007669"/>
    <property type="project" value="InterPro"/>
</dbReference>